<evidence type="ECO:0000256" key="5">
    <source>
        <dbReference type="ARBA" id="ARBA00022884"/>
    </source>
</evidence>
<dbReference type="InterPro" id="IPR003593">
    <property type="entry name" value="AAA+_ATPase"/>
</dbReference>
<dbReference type="RefSeq" id="WP_109271761.1">
    <property type="nucleotide sequence ID" value="NZ_QFFF01000001.1"/>
</dbReference>
<dbReference type="GO" id="GO:0005886">
    <property type="term" value="C:plasma membrane"/>
    <property type="evidence" value="ECO:0007669"/>
    <property type="project" value="UniProtKB-SubCell"/>
</dbReference>
<keyword evidence="3 10" id="KW-0547">Nucleotide-binding</keyword>
<dbReference type="PANTHER" id="PTHR11564:SF5">
    <property type="entry name" value="SIGNAL RECOGNITION PARTICLE SUBUNIT SRP54"/>
    <property type="match status" value="1"/>
</dbReference>
<dbReference type="SMART" id="SM00963">
    <property type="entry name" value="SRP54_N"/>
    <property type="match status" value="1"/>
</dbReference>
<comment type="similarity">
    <text evidence="2 10">Belongs to the GTP-binding SRP family. SRP54 subfamily.</text>
</comment>
<proteinExistence type="inferred from homology"/>
<evidence type="ECO:0000256" key="9">
    <source>
        <dbReference type="ARBA" id="ARBA00048027"/>
    </source>
</evidence>
<dbReference type="GO" id="GO:0008312">
    <property type="term" value="F:7S RNA binding"/>
    <property type="evidence" value="ECO:0007669"/>
    <property type="project" value="InterPro"/>
</dbReference>
<dbReference type="EC" id="3.6.5.4" evidence="10"/>
<dbReference type="GO" id="GO:0003924">
    <property type="term" value="F:GTPase activity"/>
    <property type="evidence" value="ECO:0007669"/>
    <property type="project" value="UniProtKB-UniRule"/>
</dbReference>
<comment type="function">
    <text evidence="10">Involved in targeting and insertion of nascent membrane proteins into the cytoplasmic membrane. Binds to the hydrophobic signal sequence of the ribosome-nascent chain (RNC) as it emerges from the ribosomes. The SRP-RNC complex is then targeted to the cytoplasmic membrane where it interacts with the SRP receptor FtsY. Interaction with FtsY leads to the transfer of the RNC complex to the Sec translocase for insertion into the membrane, the hydrolysis of GTP by both Ffh and FtsY, and the dissociation of the SRP-FtsY complex into the individual components.</text>
</comment>
<dbReference type="InterPro" id="IPR042101">
    <property type="entry name" value="SRP54_N_sf"/>
</dbReference>
<dbReference type="AlphaFoldDB" id="A0A2U2J5P4"/>
<dbReference type="InterPro" id="IPR000897">
    <property type="entry name" value="SRP54_GTPase_dom"/>
</dbReference>
<dbReference type="FunFam" id="3.40.50.300:FF:000022">
    <property type="entry name" value="Signal recognition particle 54 kDa subunit"/>
    <property type="match status" value="1"/>
</dbReference>
<evidence type="ECO:0000256" key="3">
    <source>
        <dbReference type="ARBA" id="ARBA00022741"/>
    </source>
</evidence>
<dbReference type="Gene3D" id="1.10.260.30">
    <property type="entry name" value="Signal recognition particle, SRP54 subunit, M-domain"/>
    <property type="match status" value="1"/>
</dbReference>
<feature type="binding site" evidence="10">
    <location>
        <begin position="190"/>
        <end position="194"/>
    </location>
    <ligand>
        <name>GTP</name>
        <dbReference type="ChEBI" id="CHEBI:37565"/>
    </ligand>
</feature>
<name>A0A2U2J5P4_9SPHN</name>
<comment type="subcellular location">
    <subcellularLocation>
        <location evidence="1">Cell inner membrane</location>
        <topology evidence="1">Peripheral membrane protein</topology>
        <orientation evidence="1">Cytoplasmic side</orientation>
    </subcellularLocation>
    <subcellularLocation>
        <location evidence="10">Cytoplasm</location>
    </subcellularLocation>
    <text evidence="10">The SRP-RNC complex is targeted to the cytoplasmic membrane.</text>
</comment>
<dbReference type="Gene3D" id="3.40.50.300">
    <property type="entry name" value="P-loop containing nucleotide triphosphate hydrolases"/>
    <property type="match status" value="1"/>
</dbReference>
<keyword evidence="4 10" id="KW-0378">Hydrolase</keyword>
<dbReference type="InterPro" id="IPR004125">
    <property type="entry name" value="Signal_recog_particle_SRP54_M"/>
</dbReference>
<dbReference type="InterPro" id="IPR027417">
    <property type="entry name" value="P-loop_NTPase"/>
</dbReference>
<evidence type="ECO:0000313" key="12">
    <source>
        <dbReference type="EMBL" id="PWG03622.1"/>
    </source>
</evidence>
<dbReference type="SUPFAM" id="SSF47446">
    <property type="entry name" value="Signal peptide-binding domain"/>
    <property type="match status" value="1"/>
</dbReference>
<evidence type="ECO:0000256" key="1">
    <source>
        <dbReference type="ARBA" id="ARBA00004515"/>
    </source>
</evidence>
<dbReference type="Proteomes" id="UP000245916">
    <property type="component" value="Unassembled WGS sequence"/>
</dbReference>
<dbReference type="GO" id="GO:0005525">
    <property type="term" value="F:GTP binding"/>
    <property type="evidence" value="ECO:0007669"/>
    <property type="project" value="UniProtKB-UniRule"/>
</dbReference>
<evidence type="ECO:0000256" key="10">
    <source>
        <dbReference type="HAMAP-Rule" id="MF_00306"/>
    </source>
</evidence>
<accession>A0A2U2J5P4</accession>
<dbReference type="CDD" id="cd18539">
    <property type="entry name" value="SRP_G"/>
    <property type="match status" value="1"/>
</dbReference>
<evidence type="ECO:0000313" key="13">
    <source>
        <dbReference type="Proteomes" id="UP000245916"/>
    </source>
</evidence>
<evidence type="ECO:0000256" key="8">
    <source>
        <dbReference type="ARBA" id="ARBA00023274"/>
    </source>
</evidence>
<keyword evidence="6 10" id="KW-0342">GTP-binding</keyword>
<keyword evidence="5 10" id="KW-0694">RNA-binding</keyword>
<feature type="domain" description="SRP54-type proteins GTP-binding" evidence="11">
    <location>
        <begin position="269"/>
        <end position="282"/>
    </location>
</feature>
<feature type="binding site" evidence="10">
    <location>
        <begin position="248"/>
        <end position="251"/>
    </location>
    <ligand>
        <name>GTP</name>
        <dbReference type="ChEBI" id="CHEBI:37565"/>
    </ligand>
</feature>
<evidence type="ECO:0000256" key="4">
    <source>
        <dbReference type="ARBA" id="ARBA00022801"/>
    </source>
</evidence>
<evidence type="ECO:0000256" key="2">
    <source>
        <dbReference type="ARBA" id="ARBA00005450"/>
    </source>
</evidence>
<dbReference type="InterPro" id="IPR004780">
    <property type="entry name" value="SRP"/>
</dbReference>
<comment type="subunit">
    <text evidence="10">Part of the signal recognition particle protein translocation system, which is composed of SRP and FtsY. SRP is a ribonucleoprotein composed of Ffh and a 4.5S RNA molecule.</text>
</comment>
<dbReference type="PANTHER" id="PTHR11564">
    <property type="entry name" value="SIGNAL RECOGNITION PARTICLE 54K PROTEIN SRP54"/>
    <property type="match status" value="1"/>
</dbReference>
<dbReference type="InterPro" id="IPR036891">
    <property type="entry name" value="Signal_recog_part_SRP54_M_sf"/>
</dbReference>
<evidence type="ECO:0000259" key="11">
    <source>
        <dbReference type="PROSITE" id="PS00300"/>
    </source>
</evidence>
<evidence type="ECO:0000256" key="7">
    <source>
        <dbReference type="ARBA" id="ARBA00023135"/>
    </source>
</evidence>
<dbReference type="OrthoDB" id="9804720at2"/>
<comment type="caution">
    <text evidence="12">The sequence shown here is derived from an EMBL/GenBank/DDBJ whole genome shotgun (WGS) entry which is preliminary data.</text>
</comment>
<keyword evidence="13" id="KW-1185">Reference proteome</keyword>
<sequence>MFESLSDRLGGVFDRLRGRGALNEGDVRAAMREVRVALLEADVALPVVREFVDKATEKAVGQQVLKSVTPGQQVVKIVHDALVEMLGSDASELAIDVTPPAVVMMVGLQGSGKTTTTAKIAKRLSDKERKKVMMASLDVARPAAQEQLAVLGTQANVATLPIVPGQQPVEIARRALQSAKLQGFDVVLLDTAGRLHVDQALMDEMKAVAEVSQPQEILLVVDALTGQDAVNVAKSFSEQVDLTGVVLTRLDGDARGGAALSMRAVTGKPIKFAGVGEGIDKLEGFHPERVAGRILGMGDVVSLVERASETIKVEEAEALAKKMAKGQFDLNDLRNQMLQMQRMGGLGALASMLPGMKKVAGVAQKAQDDKTLQRLDAIIGSMTPKERSKPELMNAKRKIRVAKGSGTTVQDVNRLLKMHQEMATAMKKIKKMGGLGKLGALLGGGGAGGLGGMMGGLGGGAGAPPAGLPGLPGGAGGQPFNLPPGFDKFIKK</sequence>
<dbReference type="SMART" id="SM00962">
    <property type="entry name" value="SRP54"/>
    <property type="match status" value="1"/>
</dbReference>
<dbReference type="GO" id="GO:0048500">
    <property type="term" value="C:signal recognition particle"/>
    <property type="evidence" value="ECO:0007669"/>
    <property type="project" value="UniProtKB-UniRule"/>
</dbReference>
<keyword evidence="7 10" id="KW-0733">Signal recognition particle</keyword>
<dbReference type="SUPFAM" id="SSF52540">
    <property type="entry name" value="P-loop containing nucleoside triphosphate hydrolases"/>
    <property type="match status" value="1"/>
</dbReference>
<dbReference type="GO" id="GO:0006614">
    <property type="term" value="P:SRP-dependent cotranslational protein targeting to membrane"/>
    <property type="evidence" value="ECO:0007669"/>
    <property type="project" value="InterPro"/>
</dbReference>
<evidence type="ECO:0000256" key="6">
    <source>
        <dbReference type="ARBA" id="ARBA00023134"/>
    </source>
</evidence>
<organism evidence="12 13">
    <name type="scientific">Allosphingosinicella humi</name>
    <dbReference type="NCBI Taxonomy" id="2068657"/>
    <lineage>
        <taxon>Bacteria</taxon>
        <taxon>Pseudomonadati</taxon>
        <taxon>Pseudomonadota</taxon>
        <taxon>Alphaproteobacteria</taxon>
        <taxon>Sphingomonadales</taxon>
        <taxon>Sphingomonadaceae</taxon>
        <taxon>Allosphingosinicella</taxon>
    </lineage>
</organism>
<keyword evidence="10" id="KW-0963">Cytoplasm</keyword>
<dbReference type="PROSITE" id="PS00300">
    <property type="entry name" value="SRP54"/>
    <property type="match status" value="1"/>
</dbReference>
<reference evidence="12 13" key="1">
    <citation type="submission" date="2018-05" db="EMBL/GenBank/DDBJ databases">
        <title>Genome of Sphingosinicella humi QZX222.</title>
        <authorList>
            <person name="Qiao Z."/>
            <person name="Wang G."/>
        </authorList>
    </citation>
    <scope>NUCLEOTIDE SEQUENCE [LARGE SCALE GENOMIC DNA]</scope>
    <source>
        <strain evidence="12 13">QZX222</strain>
    </source>
</reference>
<dbReference type="NCBIfam" id="TIGR00959">
    <property type="entry name" value="ffh"/>
    <property type="match status" value="1"/>
</dbReference>
<comment type="catalytic activity">
    <reaction evidence="9 10">
        <text>GTP + H2O = GDP + phosphate + H(+)</text>
        <dbReference type="Rhea" id="RHEA:19669"/>
        <dbReference type="ChEBI" id="CHEBI:15377"/>
        <dbReference type="ChEBI" id="CHEBI:15378"/>
        <dbReference type="ChEBI" id="CHEBI:37565"/>
        <dbReference type="ChEBI" id="CHEBI:43474"/>
        <dbReference type="ChEBI" id="CHEBI:58189"/>
        <dbReference type="EC" id="3.6.5.4"/>
    </reaction>
</comment>
<dbReference type="HAMAP" id="MF_00306">
    <property type="entry name" value="SRP54"/>
    <property type="match status" value="1"/>
</dbReference>
<comment type="domain">
    <text evidence="10">Composed of three domains: the N-terminal N domain, which is responsible for interactions with the ribosome, the central G domain, which binds GTP, and the C-terminal M domain, which binds the RNA and the signal sequence of the RNC.</text>
</comment>
<dbReference type="SMART" id="SM00382">
    <property type="entry name" value="AAA"/>
    <property type="match status" value="1"/>
</dbReference>
<protein>
    <recommendedName>
        <fullName evidence="10">Signal recognition particle protein</fullName>
        <ecNumber evidence="10">3.6.5.4</ecNumber>
    </recommendedName>
    <alternativeName>
        <fullName evidence="10">Fifty-four homolog</fullName>
    </alternativeName>
</protein>
<dbReference type="InterPro" id="IPR022941">
    <property type="entry name" value="SRP54"/>
</dbReference>
<dbReference type="Gene3D" id="1.20.120.140">
    <property type="entry name" value="Signal recognition particle SRP54, nucleotide-binding domain"/>
    <property type="match status" value="1"/>
</dbReference>
<dbReference type="Pfam" id="PF00448">
    <property type="entry name" value="SRP54"/>
    <property type="match status" value="1"/>
</dbReference>
<gene>
    <name evidence="10" type="primary">ffh</name>
    <name evidence="12" type="ORF">DF286_12605</name>
</gene>
<dbReference type="EMBL" id="QFFF01000001">
    <property type="protein sequence ID" value="PWG03622.1"/>
    <property type="molecule type" value="Genomic_DNA"/>
</dbReference>
<dbReference type="InterPro" id="IPR013822">
    <property type="entry name" value="Signal_recog_particl_SRP54_hlx"/>
</dbReference>
<dbReference type="Pfam" id="PF02881">
    <property type="entry name" value="SRP54_N"/>
    <property type="match status" value="1"/>
</dbReference>
<keyword evidence="8 10" id="KW-0687">Ribonucleoprotein</keyword>
<dbReference type="Pfam" id="PF02978">
    <property type="entry name" value="SRP_SPB"/>
    <property type="match status" value="1"/>
</dbReference>
<feature type="binding site" evidence="10">
    <location>
        <begin position="107"/>
        <end position="114"/>
    </location>
    <ligand>
        <name>GTP</name>
        <dbReference type="ChEBI" id="CHEBI:37565"/>
    </ligand>
</feature>